<organism evidence="3 4">
    <name type="scientific">Malus baccata</name>
    <name type="common">Siberian crab apple</name>
    <name type="synonym">Pyrus baccata</name>
    <dbReference type="NCBI Taxonomy" id="106549"/>
    <lineage>
        <taxon>Eukaryota</taxon>
        <taxon>Viridiplantae</taxon>
        <taxon>Streptophyta</taxon>
        <taxon>Embryophyta</taxon>
        <taxon>Tracheophyta</taxon>
        <taxon>Spermatophyta</taxon>
        <taxon>Magnoliopsida</taxon>
        <taxon>eudicotyledons</taxon>
        <taxon>Gunneridae</taxon>
        <taxon>Pentapetalae</taxon>
        <taxon>rosids</taxon>
        <taxon>fabids</taxon>
        <taxon>Rosales</taxon>
        <taxon>Rosaceae</taxon>
        <taxon>Amygdaloideae</taxon>
        <taxon>Maleae</taxon>
        <taxon>Malus</taxon>
    </lineage>
</organism>
<dbReference type="Gene3D" id="3.40.50.2000">
    <property type="entry name" value="Glycogen Phosphorylase B"/>
    <property type="match status" value="3"/>
</dbReference>
<sequence length="264" mass="28400">MFRHYRESEPDSERLRNNVLANTESWGRIFYSFHELEGEYLQHLRTKMGHPRVYGVGPLSLLASAANSGNLERANPNRDTGKDNVLAWLDGCPDGSVLYVCFGSQTLLNKQRLEALASGLEQSGARFVWVVKTGLAGKVNDGSGVVPDGFEERVAGRGLLIKGLDAAGIVGGVLILSWPMEANQFVNAKILVEYMGVKVCEGANGVPDSAELGKAIAESMGGESPEKVRAKELRDKAVAAVGDGGSSSKDLDELVKELGQIKVR</sequence>
<gene>
    <name evidence="3" type="ORF">C1H46_026529</name>
</gene>
<keyword evidence="2" id="KW-0328">Glycosyltransferase</keyword>
<dbReference type="Proteomes" id="UP000315295">
    <property type="component" value="Unassembled WGS sequence"/>
</dbReference>
<keyword evidence="2" id="KW-0808">Transferase</keyword>
<dbReference type="PANTHER" id="PTHR48047">
    <property type="entry name" value="GLYCOSYLTRANSFERASE"/>
    <property type="match status" value="1"/>
</dbReference>
<evidence type="ECO:0000313" key="3">
    <source>
        <dbReference type="EMBL" id="TQD87892.1"/>
    </source>
</evidence>
<reference evidence="3 4" key="1">
    <citation type="journal article" date="2019" name="G3 (Bethesda)">
        <title>Sequencing of a Wild Apple (Malus baccata) Genome Unravels the Differences Between Cultivated and Wild Apple Species Regarding Disease Resistance and Cold Tolerance.</title>
        <authorList>
            <person name="Chen X."/>
        </authorList>
    </citation>
    <scope>NUCLEOTIDE SEQUENCE [LARGE SCALE GENOMIC DNA]</scope>
    <source>
        <strain evidence="4">cv. Shandingzi</strain>
        <tissue evidence="3">Leaves</tissue>
    </source>
</reference>
<evidence type="ECO:0000256" key="2">
    <source>
        <dbReference type="ARBA" id="ARBA00022676"/>
    </source>
</evidence>
<dbReference type="AlphaFoldDB" id="A0A540LNQ2"/>
<dbReference type="GO" id="GO:0035251">
    <property type="term" value="F:UDP-glucosyltransferase activity"/>
    <property type="evidence" value="ECO:0007669"/>
    <property type="project" value="TreeGrafter"/>
</dbReference>
<evidence type="ECO:0000256" key="1">
    <source>
        <dbReference type="ARBA" id="ARBA00009995"/>
    </source>
</evidence>
<comment type="caution">
    <text evidence="3">The sequence shown here is derived from an EMBL/GenBank/DDBJ whole genome shotgun (WGS) entry which is preliminary data.</text>
</comment>
<name>A0A540LNQ2_MALBA</name>
<dbReference type="SUPFAM" id="SSF53756">
    <property type="entry name" value="UDP-Glycosyltransferase/glycogen phosphorylase"/>
    <property type="match status" value="1"/>
</dbReference>
<evidence type="ECO:0008006" key="5">
    <source>
        <dbReference type="Google" id="ProtNLM"/>
    </source>
</evidence>
<protein>
    <recommendedName>
        <fullName evidence="5">UDP-glycosyltransferases domain-containing protein</fullName>
    </recommendedName>
</protein>
<dbReference type="STRING" id="106549.A0A540LNQ2"/>
<accession>A0A540LNQ2</accession>
<dbReference type="PANTHER" id="PTHR48047:SF28">
    <property type="entry name" value="F11M15.8 PROTEIN"/>
    <property type="match status" value="1"/>
</dbReference>
<proteinExistence type="inferred from homology"/>
<evidence type="ECO:0000313" key="4">
    <source>
        <dbReference type="Proteomes" id="UP000315295"/>
    </source>
</evidence>
<comment type="similarity">
    <text evidence="1">Belongs to the UDP-glycosyltransferase family.</text>
</comment>
<dbReference type="EMBL" id="VIEB01000521">
    <property type="protein sequence ID" value="TQD87892.1"/>
    <property type="molecule type" value="Genomic_DNA"/>
</dbReference>
<keyword evidence="4" id="KW-1185">Reference proteome</keyword>